<dbReference type="GO" id="GO:0016579">
    <property type="term" value="P:protein deubiquitination"/>
    <property type="evidence" value="ECO:0007669"/>
    <property type="project" value="InterPro"/>
</dbReference>
<evidence type="ECO:0000313" key="5">
    <source>
        <dbReference type="Proteomes" id="UP000436088"/>
    </source>
</evidence>
<keyword evidence="5" id="KW-1185">Reference proteome</keyword>
<dbReference type="InterPro" id="IPR001394">
    <property type="entry name" value="Peptidase_C19_UCH"/>
</dbReference>
<protein>
    <submittedName>
        <fullName evidence="4">Detected protein of confused Function</fullName>
    </submittedName>
</protein>
<dbReference type="PROSITE" id="PS50235">
    <property type="entry name" value="USP_3"/>
    <property type="match status" value="1"/>
</dbReference>
<dbReference type="PROSITE" id="PS00972">
    <property type="entry name" value="USP_1"/>
    <property type="match status" value="1"/>
</dbReference>
<dbReference type="Pfam" id="PF00443">
    <property type="entry name" value="UCH"/>
    <property type="match status" value="1"/>
</dbReference>
<gene>
    <name evidence="4" type="ORF">F3Y22_tig00009023pilonHSYRG00023</name>
</gene>
<dbReference type="InterPro" id="IPR018200">
    <property type="entry name" value="USP_CS"/>
</dbReference>
<dbReference type="AlphaFoldDB" id="A0A6A3CCU0"/>
<dbReference type="GO" id="GO:0005829">
    <property type="term" value="C:cytosol"/>
    <property type="evidence" value="ECO:0007669"/>
    <property type="project" value="TreeGrafter"/>
</dbReference>
<dbReference type="SUPFAM" id="SSF54001">
    <property type="entry name" value="Cysteine proteinases"/>
    <property type="match status" value="1"/>
</dbReference>
<sequence>MCEISIAEGSRLSSGFWDRTLKSVPSTNVADNESFNSYHKKGGKGASLDSGSSLHFSFTLSGNASSSHPHCSNVKDAKLDDAPQGANPSGHAKLSDGVTLSENVGIDSLNVRNTKSSNSGWANQVECGSNNISHAAKPKEAISTDVPLLSFEKSGSTAFINGPSNASHTLKSSDAYSYNARVHVVSSVKSGKTNDVHANVSKLPHVSSSNCKNGLKTSMLKVVDQLRGSKLPKHFQLGACNEEIFSYESFVKPYSWNKVELQPRGLISCGNSCYANAILQCLTFTAYFLHGLHSKTCAKKEWCFMCEFENLILRAKDGRSPLSPIRILSRL</sequence>
<comment type="caution">
    <text evidence="4">The sequence shown here is derived from an EMBL/GenBank/DDBJ whole genome shotgun (WGS) entry which is preliminary data.</text>
</comment>
<dbReference type="PANTHER" id="PTHR24006">
    <property type="entry name" value="UBIQUITIN CARBOXYL-TERMINAL HYDROLASE"/>
    <property type="match status" value="1"/>
</dbReference>
<feature type="region of interest" description="Disordered" evidence="2">
    <location>
        <begin position="64"/>
        <end position="97"/>
    </location>
</feature>
<dbReference type="InterPro" id="IPR038765">
    <property type="entry name" value="Papain-like_cys_pep_sf"/>
</dbReference>
<dbReference type="Proteomes" id="UP000436088">
    <property type="component" value="Unassembled WGS sequence"/>
</dbReference>
<feature type="domain" description="USP" evidence="3">
    <location>
        <begin position="264"/>
        <end position="331"/>
    </location>
</feature>
<evidence type="ECO:0000256" key="1">
    <source>
        <dbReference type="ARBA" id="ARBA00009085"/>
    </source>
</evidence>
<proteinExistence type="inferred from homology"/>
<evidence type="ECO:0000313" key="4">
    <source>
        <dbReference type="EMBL" id="KAE8725002.1"/>
    </source>
</evidence>
<dbReference type="GO" id="GO:0004843">
    <property type="term" value="F:cysteine-type deubiquitinase activity"/>
    <property type="evidence" value="ECO:0007669"/>
    <property type="project" value="InterPro"/>
</dbReference>
<dbReference type="InterPro" id="IPR028889">
    <property type="entry name" value="USP"/>
</dbReference>
<evidence type="ECO:0000259" key="3">
    <source>
        <dbReference type="PROSITE" id="PS50235"/>
    </source>
</evidence>
<dbReference type="PANTHER" id="PTHR24006:SF874">
    <property type="entry name" value="UBIQUITIN CARBOXYL-TERMINAL HYDROLASE 16"/>
    <property type="match status" value="1"/>
</dbReference>
<organism evidence="4 5">
    <name type="scientific">Hibiscus syriacus</name>
    <name type="common">Rose of Sharon</name>
    <dbReference type="NCBI Taxonomy" id="106335"/>
    <lineage>
        <taxon>Eukaryota</taxon>
        <taxon>Viridiplantae</taxon>
        <taxon>Streptophyta</taxon>
        <taxon>Embryophyta</taxon>
        <taxon>Tracheophyta</taxon>
        <taxon>Spermatophyta</taxon>
        <taxon>Magnoliopsida</taxon>
        <taxon>eudicotyledons</taxon>
        <taxon>Gunneridae</taxon>
        <taxon>Pentapetalae</taxon>
        <taxon>rosids</taxon>
        <taxon>malvids</taxon>
        <taxon>Malvales</taxon>
        <taxon>Malvaceae</taxon>
        <taxon>Malvoideae</taxon>
        <taxon>Hibiscus</taxon>
    </lineage>
</organism>
<dbReference type="Gene3D" id="3.90.70.10">
    <property type="entry name" value="Cysteine proteinases"/>
    <property type="match status" value="1"/>
</dbReference>
<dbReference type="InterPro" id="IPR050164">
    <property type="entry name" value="Peptidase_C19"/>
</dbReference>
<name>A0A6A3CCU0_HIBSY</name>
<reference evidence="4" key="1">
    <citation type="submission" date="2019-09" db="EMBL/GenBank/DDBJ databases">
        <title>Draft genome information of white flower Hibiscus syriacus.</title>
        <authorList>
            <person name="Kim Y.-M."/>
        </authorList>
    </citation>
    <scope>NUCLEOTIDE SEQUENCE [LARGE SCALE GENOMIC DNA]</scope>
    <source>
        <strain evidence="4">YM2019G1</strain>
    </source>
</reference>
<dbReference type="GO" id="GO:0005634">
    <property type="term" value="C:nucleus"/>
    <property type="evidence" value="ECO:0007669"/>
    <property type="project" value="TreeGrafter"/>
</dbReference>
<evidence type="ECO:0000256" key="2">
    <source>
        <dbReference type="SAM" id="MobiDB-lite"/>
    </source>
</evidence>
<dbReference type="EMBL" id="VEPZ02000433">
    <property type="protein sequence ID" value="KAE8725002.1"/>
    <property type="molecule type" value="Genomic_DNA"/>
</dbReference>
<comment type="similarity">
    <text evidence="1">Belongs to the peptidase C19 family.</text>
</comment>
<accession>A0A6A3CCU0</accession>